<dbReference type="FunFam" id="3.40.1360.10:FF:000018">
    <property type="entry name" value="Type II DNA topoisomerase VI subunit A"/>
    <property type="match status" value="1"/>
</dbReference>
<keyword evidence="6" id="KW-0460">Magnesium</keyword>
<dbReference type="EMBL" id="ML738433">
    <property type="protein sequence ID" value="KAE8306735.1"/>
    <property type="molecule type" value="Genomic_DNA"/>
</dbReference>
<evidence type="ECO:0000256" key="4">
    <source>
        <dbReference type="ARBA" id="ARBA00012895"/>
    </source>
</evidence>
<evidence type="ECO:0000256" key="7">
    <source>
        <dbReference type="ARBA" id="ARBA00023029"/>
    </source>
</evidence>
<evidence type="ECO:0000259" key="12">
    <source>
        <dbReference type="Pfam" id="PF21180"/>
    </source>
</evidence>
<dbReference type="InterPro" id="IPR002815">
    <property type="entry name" value="Spo11/TopoVI_A"/>
</dbReference>
<keyword evidence="7 10" id="KW-0799">Topoisomerase</keyword>
<evidence type="ECO:0000259" key="11">
    <source>
        <dbReference type="Pfam" id="PF04406"/>
    </source>
</evidence>
<keyword evidence="5" id="KW-0479">Metal-binding</keyword>
<evidence type="ECO:0000256" key="2">
    <source>
        <dbReference type="ARBA" id="ARBA00001946"/>
    </source>
</evidence>
<gene>
    <name evidence="13" type="ORF">BDV41DRAFT_101440</name>
</gene>
<name>A0A5N6VE10_9EURO</name>
<keyword evidence="9 10" id="KW-0413">Isomerase</keyword>
<dbReference type="GO" id="GO:0000228">
    <property type="term" value="C:nuclear chromosome"/>
    <property type="evidence" value="ECO:0007669"/>
    <property type="project" value="TreeGrafter"/>
</dbReference>
<evidence type="ECO:0000256" key="1">
    <source>
        <dbReference type="ARBA" id="ARBA00000185"/>
    </source>
</evidence>
<keyword evidence="14" id="KW-1185">Reference proteome</keyword>
<evidence type="ECO:0000256" key="3">
    <source>
        <dbReference type="ARBA" id="ARBA00006559"/>
    </source>
</evidence>
<dbReference type="Proteomes" id="UP000325433">
    <property type="component" value="Unassembled WGS sequence"/>
</dbReference>
<sequence>MEDHLEYRGLVFYHPTTQDGYMSTPLRQVKRYINETLSSTLDELSTPDGRPAITLKRNSRNASLFINPTSRALESNGTDTYITYSWPGASTFEAWKFSIHIVSLTLPRVHILIVITIAVVFRVLAVVADAIDTGVVVSKRDVYYSDPACFGTQRIVDTIVDDLAYTIGVDRSALNVEAAAKGLVAGYCSLLTKFGEIMDVQSPSKGCLVPSSQDDREINISGASWVLIIEKEAIYRRLTRSNYHTRAAAGKGILITGKGYPDLSTRAFIRKIYENSRRSDKALRFYGLVDSDPDGMAIMSTYKYGSMAHTNQNGRLNIPCLWWLGLRTSDVVSGAPSNDDWALNRLTVRDRTKIVNMLSNNPVWAAEGPELEWRAELQQMLMLNLKAEIEILYDWDGGLEGWIDQKMTGFSLPEN</sequence>
<dbReference type="PRINTS" id="PR01550">
    <property type="entry name" value="TOP6AFAMILY"/>
</dbReference>
<dbReference type="Pfam" id="PF04406">
    <property type="entry name" value="TP6A_N"/>
    <property type="match status" value="1"/>
</dbReference>
<keyword evidence="8 10" id="KW-0238">DNA-binding</keyword>
<dbReference type="GO" id="GO:0046872">
    <property type="term" value="F:metal ion binding"/>
    <property type="evidence" value="ECO:0007669"/>
    <property type="project" value="UniProtKB-KW"/>
</dbReference>
<dbReference type="GO" id="GO:0000706">
    <property type="term" value="P:meiotic DNA double-strand break processing"/>
    <property type="evidence" value="ECO:0007669"/>
    <property type="project" value="TreeGrafter"/>
</dbReference>
<dbReference type="PROSITE" id="PS52041">
    <property type="entry name" value="TOPO_IIB"/>
    <property type="match status" value="1"/>
</dbReference>
<evidence type="ECO:0000256" key="9">
    <source>
        <dbReference type="ARBA" id="ARBA00023235"/>
    </source>
</evidence>
<comment type="similarity">
    <text evidence="3 10">Belongs to the TOP6A family.</text>
</comment>
<evidence type="ECO:0000313" key="14">
    <source>
        <dbReference type="Proteomes" id="UP000325433"/>
    </source>
</evidence>
<protein>
    <recommendedName>
        <fullName evidence="4">DNA topoisomerase (ATP-hydrolyzing)</fullName>
        <ecNumber evidence="4">5.6.2.2</ecNumber>
    </recommendedName>
</protein>
<dbReference type="Gene3D" id="1.10.10.10">
    <property type="entry name" value="Winged helix-like DNA-binding domain superfamily/Winged helix DNA-binding domain"/>
    <property type="match status" value="1"/>
</dbReference>
<feature type="domain" description="Spo11/DNA topoisomerase VI subunit A N-terminal" evidence="11">
    <location>
        <begin position="117"/>
        <end position="176"/>
    </location>
</feature>
<evidence type="ECO:0000256" key="6">
    <source>
        <dbReference type="ARBA" id="ARBA00022842"/>
    </source>
</evidence>
<dbReference type="PANTHER" id="PTHR10848:SF0">
    <property type="entry name" value="MEIOTIC RECOMBINATION PROTEIN SPO11"/>
    <property type="match status" value="1"/>
</dbReference>
<dbReference type="GO" id="GO:0042138">
    <property type="term" value="P:meiotic DNA double-strand break formation"/>
    <property type="evidence" value="ECO:0007669"/>
    <property type="project" value="TreeGrafter"/>
</dbReference>
<dbReference type="EC" id="5.6.2.2" evidence="4"/>
<evidence type="ECO:0000256" key="8">
    <source>
        <dbReference type="ARBA" id="ARBA00023125"/>
    </source>
</evidence>
<organism evidence="13 14">
    <name type="scientific">Aspergillus transmontanensis</name>
    <dbReference type="NCBI Taxonomy" id="1034304"/>
    <lineage>
        <taxon>Eukaryota</taxon>
        <taxon>Fungi</taxon>
        <taxon>Dikarya</taxon>
        <taxon>Ascomycota</taxon>
        <taxon>Pezizomycotina</taxon>
        <taxon>Eurotiomycetes</taxon>
        <taxon>Eurotiomycetidae</taxon>
        <taxon>Eurotiales</taxon>
        <taxon>Aspergillaceae</taxon>
        <taxon>Aspergillus</taxon>
        <taxon>Aspergillus subgen. Circumdati</taxon>
    </lineage>
</organism>
<dbReference type="InterPro" id="IPR034136">
    <property type="entry name" value="TOPRIM_Topo6A/Spo11"/>
</dbReference>
<dbReference type="GO" id="GO:0003918">
    <property type="term" value="F:DNA topoisomerase type II (double strand cut, ATP-hydrolyzing) activity"/>
    <property type="evidence" value="ECO:0007669"/>
    <property type="project" value="UniProtKB-UniRule"/>
</dbReference>
<comment type="catalytic activity">
    <reaction evidence="1 10">
        <text>ATP-dependent breakage, passage and rejoining of double-stranded DNA.</text>
        <dbReference type="EC" id="5.6.2.2"/>
    </reaction>
</comment>
<dbReference type="PANTHER" id="PTHR10848">
    <property type="entry name" value="MEIOTIC RECOMBINATION PROTEIN SPO11"/>
    <property type="match status" value="1"/>
</dbReference>
<proteinExistence type="inferred from homology"/>
<dbReference type="CDD" id="cd00223">
    <property type="entry name" value="TOPRIM_TopoIIB_SPO"/>
    <property type="match status" value="1"/>
</dbReference>
<dbReference type="GO" id="GO:0005524">
    <property type="term" value="F:ATP binding"/>
    <property type="evidence" value="ECO:0007669"/>
    <property type="project" value="InterPro"/>
</dbReference>
<evidence type="ECO:0000256" key="5">
    <source>
        <dbReference type="ARBA" id="ARBA00022723"/>
    </source>
</evidence>
<comment type="cofactor">
    <cofactor evidence="2">
        <name>Mg(2+)</name>
        <dbReference type="ChEBI" id="CHEBI:18420"/>
    </cofactor>
</comment>
<dbReference type="Gene3D" id="3.40.1360.10">
    <property type="match status" value="1"/>
</dbReference>
<dbReference type="AlphaFoldDB" id="A0A5N6VE10"/>
<dbReference type="InterPro" id="IPR036388">
    <property type="entry name" value="WH-like_DNA-bd_sf"/>
</dbReference>
<dbReference type="GO" id="GO:0007131">
    <property type="term" value="P:reciprocal meiotic recombination"/>
    <property type="evidence" value="ECO:0007669"/>
    <property type="project" value="TreeGrafter"/>
</dbReference>
<dbReference type="InterPro" id="IPR036078">
    <property type="entry name" value="Spo11/TopoVI_A_sf"/>
</dbReference>
<feature type="active site" description="O-(5'-phospho-DNA)-tyrosine intermediate" evidence="10">
    <location>
        <position position="144"/>
    </location>
</feature>
<dbReference type="SUPFAM" id="SSF56726">
    <property type="entry name" value="DNA topoisomerase IV, alpha subunit"/>
    <property type="match status" value="1"/>
</dbReference>
<evidence type="ECO:0000313" key="13">
    <source>
        <dbReference type="EMBL" id="KAE8306735.1"/>
    </source>
</evidence>
<feature type="domain" description="Topoisomerase 6 subunit A/Spo11 TOPRIM" evidence="12">
    <location>
        <begin position="225"/>
        <end position="393"/>
    </location>
</feature>
<evidence type="ECO:0000256" key="10">
    <source>
        <dbReference type="PROSITE-ProRule" id="PRU01385"/>
    </source>
</evidence>
<reference evidence="14" key="1">
    <citation type="submission" date="2019-04" db="EMBL/GenBank/DDBJ databases">
        <title>Friends and foes A comparative genomics studyof 23 Aspergillus species from section Flavi.</title>
        <authorList>
            <consortium name="DOE Joint Genome Institute"/>
            <person name="Kjaerbolling I."/>
            <person name="Vesth T."/>
            <person name="Frisvad J.C."/>
            <person name="Nybo J.L."/>
            <person name="Theobald S."/>
            <person name="Kildgaard S."/>
            <person name="Isbrandt T."/>
            <person name="Kuo A."/>
            <person name="Sato A."/>
            <person name="Lyhne E.K."/>
            <person name="Kogle M.E."/>
            <person name="Wiebenga A."/>
            <person name="Kun R.S."/>
            <person name="Lubbers R.J."/>
            <person name="Makela M.R."/>
            <person name="Barry K."/>
            <person name="Chovatia M."/>
            <person name="Clum A."/>
            <person name="Daum C."/>
            <person name="Haridas S."/>
            <person name="He G."/>
            <person name="LaButti K."/>
            <person name="Lipzen A."/>
            <person name="Mondo S."/>
            <person name="Riley R."/>
            <person name="Salamov A."/>
            <person name="Simmons B.A."/>
            <person name="Magnuson J.K."/>
            <person name="Henrissat B."/>
            <person name="Mortensen U.H."/>
            <person name="Larsen T.O."/>
            <person name="Devries R.P."/>
            <person name="Grigoriev I.V."/>
            <person name="Machida M."/>
            <person name="Baker S.E."/>
            <person name="Andersen M.R."/>
        </authorList>
    </citation>
    <scope>NUCLEOTIDE SEQUENCE [LARGE SCALE GENOMIC DNA]</scope>
    <source>
        <strain evidence="14">CBS 130015</strain>
    </source>
</reference>
<accession>A0A5N6VE10</accession>
<dbReference type="GO" id="GO:0003677">
    <property type="term" value="F:DNA binding"/>
    <property type="evidence" value="ECO:0007669"/>
    <property type="project" value="UniProtKB-UniRule"/>
</dbReference>
<dbReference type="InterPro" id="IPR013049">
    <property type="entry name" value="Spo11/TopoVI_A_N"/>
</dbReference>
<dbReference type="Pfam" id="PF21180">
    <property type="entry name" value="TOP6A-Spo11_Toprim"/>
    <property type="match status" value="1"/>
</dbReference>